<dbReference type="OrthoDB" id="9805696at2"/>
<keyword evidence="1 7" id="KW-0547">Nucleotide-binding</keyword>
<dbReference type="EMBL" id="PDKO01000004">
    <property type="protein sequence ID" value="RXJ63293.1"/>
    <property type="molecule type" value="Genomic_DNA"/>
</dbReference>
<dbReference type="GO" id="GO:0016787">
    <property type="term" value="F:hydrolase activity"/>
    <property type="evidence" value="ECO:0007669"/>
    <property type="project" value="UniProtKB-KW"/>
</dbReference>
<dbReference type="NCBIfam" id="NF008744">
    <property type="entry name" value="PRK11776.1"/>
    <property type="match status" value="1"/>
</dbReference>
<dbReference type="InterPro" id="IPR012677">
    <property type="entry name" value="Nucleotide-bd_a/b_plait_sf"/>
</dbReference>
<dbReference type="STRING" id="877500.GCA_000935065_00538"/>
<protein>
    <submittedName>
        <fullName evidence="11">ATP-dependent RNA helicase DbpA</fullName>
    </submittedName>
</protein>
<feature type="short sequence motif" description="Q motif" evidence="6">
    <location>
        <begin position="1"/>
        <end position="29"/>
    </location>
</feature>
<dbReference type="RefSeq" id="WP_129081821.1">
    <property type="nucleotide sequence ID" value="NZ_CP041070.1"/>
</dbReference>
<dbReference type="Pfam" id="PF03880">
    <property type="entry name" value="DbpA"/>
    <property type="match status" value="1"/>
</dbReference>
<keyword evidence="2 7" id="KW-0378">Hydrolase</keyword>
<evidence type="ECO:0000313" key="12">
    <source>
        <dbReference type="Proteomes" id="UP000290191"/>
    </source>
</evidence>
<comment type="caution">
    <text evidence="11">The sequence shown here is derived from an EMBL/GenBank/DDBJ whole genome shotgun (WGS) entry which is preliminary data.</text>
</comment>
<dbReference type="Proteomes" id="UP000290191">
    <property type="component" value="Unassembled WGS sequence"/>
</dbReference>
<dbReference type="GO" id="GO:0003724">
    <property type="term" value="F:RNA helicase activity"/>
    <property type="evidence" value="ECO:0007669"/>
    <property type="project" value="InterPro"/>
</dbReference>
<evidence type="ECO:0000256" key="6">
    <source>
        <dbReference type="PROSITE-ProRule" id="PRU00552"/>
    </source>
</evidence>
<proteinExistence type="inferred from homology"/>
<dbReference type="PROSITE" id="PS00039">
    <property type="entry name" value="DEAD_ATP_HELICASE"/>
    <property type="match status" value="1"/>
</dbReference>
<evidence type="ECO:0000256" key="2">
    <source>
        <dbReference type="ARBA" id="ARBA00022801"/>
    </source>
</evidence>
<dbReference type="SMART" id="SM00490">
    <property type="entry name" value="HELICc"/>
    <property type="match status" value="1"/>
</dbReference>
<dbReference type="InterPro" id="IPR011545">
    <property type="entry name" value="DEAD/DEAH_box_helicase_dom"/>
</dbReference>
<dbReference type="InterPro" id="IPR027417">
    <property type="entry name" value="P-loop_NTPase"/>
</dbReference>
<dbReference type="InterPro" id="IPR001650">
    <property type="entry name" value="Helicase_C-like"/>
</dbReference>
<name>A0A4Q0Y109_9BACT</name>
<evidence type="ECO:0000256" key="7">
    <source>
        <dbReference type="RuleBase" id="RU000492"/>
    </source>
</evidence>
<dbReference type="Gene3D" id="3.40.50.300">
    <property type="entry name" value="P-loop containing nucleotide triphosphate hydrolases"/>
    <property type="match status" value="2"/>
</dbReference>
<evidence type="ECO:0000256" key="3">
    <source>
        <dbReference type="ARBA" id="ARBA00022806"/>
    </source>
</evidence>
<evidence type="ECO:0000313" key="11">
    <source>
        <dbReference type="EMBL" id="RXJ63293.1"/>
    </source>
</evidence>
<dbReference type="InterPro" id="IPR005580">
    <property type="entry name" value="DbpA/CsdA_RNA-bd_dom"/>
</dbReference>
<evidence type="ECO:0000256" key="4">
    <source>
        <dbReference type="ARBA" id="ARBA00022840"/>
    </source>
</evidence>
<dbReference type="AlphaFoldDB" id="A0A4Q0Y109"/>
<dbReference type="PROSITE" id="PS51195">
    <property type="entry name" value="Q_MOTIF"/>
    <property type="match status" value="1"/>
</dbReference>
<dbReference type="InterPro" id="IPR050079">
    <property type="entry name" value="DEAD_box_RNA_helicase"/>
</dbReference>
<dbReference type="InterPro" id="IPR000629">
    <property type="entry name" value="RNA-helicase_DEAD-box_CS"/>
</dbReference>
<dbReference type="GO" id="GO:0005829">
    <property type="term" value="C:cytosol"/>
    <property type="evidence" value="ECO:0007669"/>
    <property type="project" value="TreeGrafter"/>
</dbReference>
<evidence type="ECO:0000259" key="9">
    <source>
        <dbReference type="PROSITE" id="PS51194"/>
    </source>
</evidence>
<evidence type="ECO:0000259" key="8">
    <source>
        <dbReference type="PROSITE" id="PS51192"/>
    </source>
</evidence>
<keyword evidence="12" id="KW-1185">Reference proteome</keyword>
<keyword evidence="4 7" id="KW-0067">ATP-binding</keyword>
<gene>
    <name evidence="11" type="ORF">CRV06_06345</name>
</gene>
<keyword evidence="3 7" id="KW-0347">Helicase</keyword>
<dbReference type="PANTHER" id="PTHR47959">
    <property type="entry name" value="ATP-DEPENDENT RNA HELICASE RHLE-RELATED"/>
    <property type="match status" value="1"/>
</dbReference>
<reference evidence="11 12" key="1">
    <citation type="submission" date="2017-10" db="EMBL/GenBank/DDBJ databases">
        <title>Genomics of the genus Arcobacter.</title>
        <authorList>
            <person name="Perez-Cataluna A."/>
            <person name="Figueras M.J."/>
        </authorList>
    </citation>
    <scope>NUCLEOTIDE SEQUENCE [LARGE SCALE GENOMIC DNA]</scope>
    <source>
        <strain evidence="11 12">DSM 24636</strain>
    </source>
</reference>
<dbReference type="Pfam" id="PF00270">
    <property type="entry name" value="DEAD"/>
    <property type="match status" value="1"/>
</dbReference>
<dbReference type="GO" id="GO:0003676">
    <property type="term" value="F:nucleic acid binding"/>
    <property type="evidence" value="ECO:0007669"/>
    <property type="project" value="InterPro"/>
</dbReference>
<dbReference type="GO" id="GO:0005524">
    <property type="term" value="F:ATP binding"/>
    <property type="evidence" value="ECO:0007669"/>
    <property type="project" value="UniProtKB-KW"/>
</dbReference>
<dbReference type="Gene3D" id="3.30.70.330">
    <property type="match status" value="1"/>
</dbReference>
<organism evidence="11 12">
    <name type="scientific">Halarcobacter anaerophilus</name>
    <dbReference type="NCBI Taxonomy" id="877500"/>
    <lineage>
        <taxon>Bacteria</taxon>
        <taxon>Pseudomonadati</taxon>
        <taxon>Campylobacterota</taxon>
        <taxon>Epsilonproteobacteria</taxon>
        <taxon>Campylobacterales</taxon>
        <taxon>Arcobacteraceae</taxon>
        <taxon>Halarcobacter</taxon>
    </lineage>
</organism>
<evidence type="ECO:0000256" key="1">
    <source>
        <dbReference type="ARBA" id="ARBA00022741"/>
    </source>
</evidence>
<dbReference type="CDD" id="cd00268">
    <property type="entry name" value="DEADc"/>
    <property type="match status" value="1"/>
</dbReference>
<dbReference type="SMART" id="SM00487">
    <property type="entry name" value="DEXDc"/>
    <property type="match status" value="1"/>
</dbReference>
<dbReference type="Pfam" id="PF00271">
    <property type="entry name" value="Helicase_C"/>
    <property type="match status" value="1"/>
</dbReference>
<dbReference type="CDD" id="cd18787">
    <property type="entry name" value="SF2_C_DEAD"/>
    <property type="match status" value="1"/>
</dbReference>
<dbReference type="InterPro" id="IPR014014">
    <property type="entry name" value="RNA_helicase_DEAD_Q_motif"/>
</dbReference>
<sequence>MEFSSLNISKEFKENIKSLGFAQMTTIQSLCINPILEKKDVIVQSKTGSGKTVAFSIPLVNKLEVKKYKIQALILAPTRELANQIAVEIRKLSRHIPNVKVLTLCGGTPYKPQVASLQRGAHIVVGTVGRVLQHINETKVDFSNINTLVLDEADKMLDMGFYDEILKIVEYLPKQRQSLLFSATYLKDIETLSKKILKEPLFIKNEETHEKESINQKLYEVESENKTSLLLSLIERYKMDSLLIFCNTKLNCDELADDLEYLGIDVLTLHSDFDQRQRDETVILFANGSYPVLITTDILSRGIDIKDIKYVVNYDIPRDETIYTHRIGRTARGESSGVAITFYEKEESYKVTAIKEKFPDIEFNDYEKIEEKSDFIIKPEYKTMMILAGKKQKLRAGDILGSLTAGIGLKKEDIGKINILDFFSYVAIKEEVFKEAFSKLQRTKIKGKFFKLYEK</sequence>
<dbReference type="InterPro" id="IPR014001">
    <property type="entry name" value="Helicase_ATP-bd"/>
</dbReference>
<evidence type="ECO:0000259" key="10">
    <source>
        <dbReference type="PROSITE" id="PS51195"/>
    </source>
</evidence>
<evidence type="ECO:0000256" key="5">
    <source>
        <dbReference type="ARBA" id="ARBA00038437"/>
    </source>
</evidence>
<dbReference type="PANTHER" id="PTHR47959:SF1">
    <property type="entry name" value="ATP-DEPENDENT RNA HELICASE DBPA"/>
    <property type="match status" value="1"/>
</dbReference>
<feature type="domain" description="Helicase ATP-binding" evidence="8">
    <location>
        <begin position="32"/>
        <end position="203"/>
    </location>
</feature>
<dbReference type="PROSITE" id="PS51192">
    <property type="entry name" value="HELICASE_ATP_BIND_1"/>
    <property type="match status" value="1"/>
</dbReference>
<comment type="similarity">
    <text evidence="5 7">Belongs to the DEAD box helicase family.</text>
</comment>
<dbReference type="PROSITE" id="PS51194">
    <property type="entry name" value="HELICASE_CTER"/>
    <property type="match status" value="1"/>
</dbReference>
<feature type="domain" description="Helicase C-terminal" evidence="9">
    <location>
        <begin position="213"/>
        <end position="385"/>
    </location>
</feature>
<dbReference type="InterPro" id="IPR044742">
    <property type="entry name" value="DEAD/DEAH_RhlB"/>
</dbReference>
<dbReference type="SUPFAM" id="SSF52540">
    <property type="entry name" value="P-loop containing nucleoside triphosphate hydrolases"/>
    <property type="match status" value="1"/>
</dbReference>
<feature type="domain" description="DEAD-box RNA helicase Q" evidence="10">
    <location>
        <begin position="1"/>
        <end position="29"/>
    </location>
</feature>
<accession>A0A4Q0Y109</accession>